<proteinExistence type="predicted"/>
<dbReference type="Pfam" id="PF01899">
    <property type="entry name" value="MNHE"/>
    <property type="match status" value="1"/>
</dbReference>
<keyword evidence="1" id="KW-1133">Transmembrane helix</keyword>
<evidence type="ECO:0000313" key="2">
    <source>
        <dbReference type="EMBL" id="QGZ95612.1"/>
    </source>
</evidence>
<reference evidence="3" key="1">
    <citation type="submission" date="2019-12" db="EMBL/GenBank/DDBJ databases">
        <title>Complete genome of Terracaulis silvestris 0127_4.</title>
        <authorList>
            <person name="Vieira S."/>
            <person name="Riedel T."/>
            <person name="Sproer C."/>
            <person name="Pascual J."/>
            <person name="Boedeker C."/>
            <person name="Overmann J."/>
        </authorList>
    </citation>
    <scope>NUCLEOTIDE SEQUENCE [LARGE SCALE GENOMIC DNA]</scope>
    <source>
        <strain evidence="3">0127_4</strain>
    </source>
</reference>
<dbReference type="GO" id="GO:0008324">
    <property type="term" value="F:monoatomic cation transmembrane transporter activity"/>
    <property type="evidence" value="ECO:0007669"/>
    <property type="project" value="InterPro"/>
</dbReference>
<organism evidence="2 3">
    <name type="scientific">Terricaulis silvestris</name>
    <dbReference type="NCBI Taxonomy" id="2686094"/>
    <lineage>
        <taxon>Bacteria</taxon>
        <taxon>Pseudomonadati</taxon>
        <taxon>Pseudomonadota</taxon>
        <taxon>Alphaproteobacteria</taxon>
        <taxon>Caulobacterales</taxon>
        <taxon>Caulobacteraceae</taxon>
        <taxon>Terricaulis</taxon>
    </lineage>
</organism>
<evidence type="ECO:0000256" key="1">
    <source>
        <dbReference type="SAM" id="Phobius"/>
    </source>
</evidence>
<protein>
    <submittedName>
        <fullName evidence="2">Putative monovalent cation/H+ antiporter subunit E</fullName>
    </submittedName>
</protein>
<dbReference type="GO" id="GO:0016020">
    <property type="term" value="C:membrane"/>
    <property type="evidence" value="ECO:0007669"/>
    <property type="project" value="InterPro"/>
</dbReference>
<dbReference type="AlphaFoldDB" id="A0A6I6MVF9"/>
<gene>
    <name evidence="2" type="ORF">DSM104635_02462</name>
</gene>
<feature type="transmembrane region" description="Helical" evidence="1">
    <location>
        <begin position="29"/>
        <end position="47"/>
    </location>
</feature>
<dbReference type="Proteomes" id="UP000431269">
    <property type="component" value="Chromosome"/>
</dbReference>
<name>A0A6I6MVF9_9CAUL</name>
<dbReference type="EMBL" id="CP047045">
    <property type="protein sequence ID" value="QGZ95612.1"/>
    <property type="molecule type" value="Genomic_DNA"/>
</dbReference>
<keyword evidence="3" id="KW-1185">Reference proteome</keyword>
<dbReference type="RefSeq" id="WP_158766458.1">
    <property type="nucleotide sequence ID" value="NZ_CP047045.1"/>
</dbReference>
<evidence type="ECO:0000313" key="3">
    <source>
        <dbReference type="Proteomes" id="UP000431269"/>
    </source>
</evidence>
<accession>A0A6I6MVF9</accession>
<keyword evidence="1" id="KW-0472">Membrane</keyword>
<dbReference type="InterPro" id="IPR002758">
    <property type="entry name" value="Cation_antiport_E"/>
</dbReference>
<dbReference type="KEGG" id="tsv:DSM104635_02462"/>
<keyword evidence="1" id="KW-0812">Transmembrane</keyword>
<sequence>MLHAAAMLIGLFLLGVVIAGSGFAPDVVIAVAAVSLVCVLISARFGGIARGAFGAPQLAWLALSRTGAVVRGSLTTMRAAIAADVTLNPALVRVRTRATDPFAKAALAELMSAAPGVVVVEADTDSALIHVNDEDAVDAADIGALEARVIGALGNGART</sequence>